<accession>I1H4E4</accession>
<dbReference type="EMBL" id="CM000880">
    <property type="protein sequence ID" value="PNT77213.1"/>
    <property type="molecule type" value="Genomic_DNA"/>
</dbReference>
<evidence type="ECO:0000313" key="5">
    <source>
        <dbReference type="Proteomes" id="UP000008810"/>
    </source>
</evidence>
<gene>
    <name evidence="4" type="primary">LOC106865797</name>
    <name evidence="3" type="ORF">BRADI_1g59370v3</name>
</gene>
<dbReference type="EnsemblPlants" id="PNT77213">
    <property type="protein sequence ID" value="PNT77213"/>
    <property type="gene ID" value="BRADI_1g59370v3"/>
</dbReference>
<name>I1H4E4_BRADI</name>
<dbReference type="OrthoDB" id="598354at2759"/>
<evidence type="ECO:0000313" key="3">
    <source>
        <dbReference type="EMBL" id="PNT77213.1"/>
    </source>
</evidence>
<protein>
    <recommendedName>
        <fullName evidence="2">DUF4220 domain-containing protein</fullName>
    </recommendedName>
</protein>
<feature type="transmembrane region" description="Helical" evidence="1">
    <location>
        <begin position="261"/>
        <end position="288"/>
    </location>
</feature>
<sequence>MRRHSVSRVINSLLWLAYLSADSVAVFVLGHLAANASGSHHLLVFWAPFLLLHLGGQDTITSFSLQDNELWRRHLLGLVTQAAVAVYVISISSWQDRRLLAATVLMFLSGCVKYAERILCLYIASPKFSKAMYWSLMGQYIHVQKGRSTLRLHDEHSDIQNRLFDQMLNVDMRLPGISTLDIVLSDTPVNRLLTADDMALIPAVLRSLKSEEERCRAYGYVSARFVRHYEGLYTKARFHFHCFGNMISLLHIKIVETHELMMRLIITFSVCLFPLLSSFITLVIFMFAEKGQLYSRVDITISYILLIGAITLEVASLSMTILSYFASTDSEASCPGLTCVAKYIHPAGLRRKHWSKMLAQYSMIRTYTSQDGMGIILSILPQWIGKHLHNNTLTRIPITKDLEKFVLDKLLDFGASKHSWNFATFRGQIALRRWPAMHAIINSADLPTSVLIWHIATEICYFGENSNTSPYESKITRVSRELSNYIMYLVFKCSVMLTDSTKLLYIETHRKICLDGHSDLGEADAIRMVFEANKGGYEPANKDNLRSSSSSSREVQLPETNMSIDLDFPVLPHACTVAKELQGIQGEVHRWDLIAAVWLEMLFYIAPRCGGAFHMQHLSTGGEFITHVLFLMGSLGPFLPPPGT</sequence>
<evidence type="ECO:0000313" key="4">
    <source>
        <dbReference type="EnsemblPlants" id="PNT77213"/>
    </source>
</evidence>
<dbReference type="InterPro" id="IPR025315">
    <property type="entry name" value="DUF4220"/>
</dbReference>
<feature type="transmembrane region" description="Helical" evidence="1">
    <location>
        <begin position="300"/>
        <end position="325"/>
    </location>
</feature>
<dbReference type="InterPro" id="IPR007658">
    <property type="entry name" value="DUF594"/>
</dbReference>
<reference evidence="3 4" key="1">
    <citation type="journal article" date="2010" name="Nature">
        <title>Genome sequencing and analysis of the model grass Brachypodium distachyon.</title>
        <authorList>
            <consortium name="International Brachypodium Initiative"/>
        </authorList>
    </citation>
    <scope>NUCLEOTIDE SEQUENCE [LARGE SCALE GENOMIC DNA]</scope>
    <source>
        <strain evidence="3">Bd21</strain>
        <strain evidence="4">cv. Bd21</strain>
    </source>
</reference>
<evidence type="ECO:0000259" key="2">
    <source>
        <dbReference type="Pfam" id="PF13968"/>
    </source>
</evidence>
<reference evidence="3" key="2">
    <citation type="submission" date="2017-06" db="EMBL/GenBank/DDBJ databases">
        <title>WGS assembly of Brachypodium distachyon.</title>
        <authorList>
            <consortium name="The International Brachypodium Initiative"/>
            <person name="Lucas S."/>
            <person name="Harmon-Smith M."/>
            <person name="Lail K."/>
            <person name="Tice H."/>
            <person name="Grimwood J."/>
            <person name="Bruce D."/>
            <person name="Barry K."/>
            <person name="Shu S."/>
            <person name="Lindquist E."/>
            <person name="Wang M."/>
            <person name="Pitluck S."/>
            <person name="Vogel J.P."/>
            <person name="Garvin D.F."/>
            <person name="Mockler T.C."/>
            <person name="Schmutz J."/>
            <person name="Rokhsar D."/>
            <person name="Bevan M.W."/>
        </authorList>
    </citation>
    <scope>NUCLEOTIDE SEQUENCE</scope>
    <source>
        <strain evidence="3">Bd21</strain>
    </source>
</reference>
<dbReference type="RefSeq" id="XP_024311480.1">
    <property type="nucleotide sequence ID" value="XM_024455712.1"/>
</dbReference>
<reference evidence="4" key="3">
    <citation type="submission" date="2018-08" db="UniProtKB">
        <authorList>
            <consortium name="EnsemblPlants"/>
        </authorList>
    </citation>
    <scope>IDENTIFICATION</scope>
    <source>
        <strain evidence="4">cv. Bd21</strain>
    </source>
</reference>
<dbReference type="Pfam" id="PF04578">
    <property type="entry name" value="DUF594"/>
    <property type="match status" value="1"/>
</dbReference>
<keyword evidence="5" id="KW-1185">Reference proteome</keyword>
<dbReference type="Pfam" id="PF13968">
    <property type="entry name" value="DUF4220"/>
    <property type="match status" value="1"/>
</dbReference>
<evidence type="ECO:0000256" key="1">
    <source>
        <dbReference type="SAM" id="Phobius"/>
    </source>
</evidence>
<dbReference type="OMA" id="HIKIVET"/>
<keyword evidence="1" id="KW-0812">Transmembrane</keyword>
<proteinExistence type="predicted"/>
<dbReference type="HOGENOM" id="CLU_009180_3_0_1"/>
<keyword evidence="1" id="KW-1133">Transmembrane helix</keyword>
<dbReference type="GeneID" id="106865797"/>
<keyword evidence="1" id="KW-0472">Membrane</keyword>
<dbReference type="STRING" id="15368.I1H4E4"/>
<dbReference type="AlphaFoldDB" id="I1H4E4"/>
<dbReference type="Gramene" id="PNT77213">
    <property type="protein sequence ID" value="PNT77213"/>
    <property type="gene ID" value="BRADI_1g59370v3"/>
</dbReference>
<feature type="domain" description="DUF4220" evidence="2">
    <location>
        <begin position="15"/>
        <end position="365"/>
    </location>
</feature>
<organism evidence="3">
    <name type="scientific">Brachypodium distachyon</name>
    <name type="common">Purple false brome</name>
    <name type="synonym">Trachynia distachya</name>
    <dbReference type="NCBI Taxonomy" id="15368"/>
    <lineage>
        <taxon>Eukaryota</taxon>
        <taxon>Viridiplantae</taxon>
        <taxon>Streptophyta</taxon>
        <taxon>Embryophyta</taxon>
        <taxon>Tracheophyta</taxon>
        <taxon>Spermatophyta</taxon>
        <taxon>Magnoliopsida</taxon>
        <taxon>Liliopsida</taxon>
        <taxon>Poales</taxon>
        <taxon>Poaceae</taxon>
        <taxon>BOP clade</taxon>
        <taxon>Pooideae</taxon>
        <taxon>Stipodae</taxon>
        <taxon>Brachypodieae</taxon>
        <taxon>Brachypodium</taxon>
    </lineage>
</organism>
<dbReference type="ExpressionAtlas" id="I1H4E4">
    <property type="expression patterns" value="baseline"/>
</dbReference>
<dbReference type="eggNOG" id="ENOG502QQBP">
    <property type="taxonomic scope" value="Eukaryota"/>
</dbReference>
<dbReference type="Proteomes" id="UP000008810">
    <property type="component" value="Chromosome 1"/>
</dbReference>
<dbReference type="PANTHER" id="PTHR31325">
    <property type="entry name" value="OS01G0798800 PROTEIN-RELATED"/>
    <property type="match status" value="1"/>
</dbReference>
<feature type="transmembrane region" description="Helical" evidence="1">
    <location>
        <begin position="12"/>
        <end position="32"/>
    </location>
</feature>